<evidence type="ECO:0000256" key="3">
    <source>
        <dbReference type="ARBA" id="ARBA00026104"/>
    </source>
</evidence>
<evidence type="ECO:0000313" key="14">
    <source>
        <dbReference type="WBParaSite" id="ALUE_0000656301-mRNA-1"/>
    </source>
</evidence>
<dbReference type="InterPro" id="IPR029058">
    <property type="entry name" value="AB_hydrolase_fold"/>
</dbReference>
<comment type="catalytic activity">
    <reaction evidence="8">
        <text>1-octadecanoyl-2-(4Z,7Z,10Z,13Z,16Z,19Z-docosahexaenoyl)-sn-glycerol + H2O = 2-(4Z,7Z,10Z,13Z,16Z,19Z-docosahexaenoyl)-glycerol + octadecanoate + H(+)</text>
        <dbReference type="Rhea" id="RHEA:77107"/>
        <dbReference type="ChEBI" id="CHEBI:15377"/>
        <dbReference type="ChEBI" id="CHEBI:15378"/>
        <dbReference type="ChEBI" id="CHEBI:25629"/>
        <dbReference type="ChEBI" id="CHEBI:77129"/>
        <dbReference type="ChEBI" id="CHEBI:186738"/>
    </reaction>
</comment>
<dbReference type="GO" id="GO:0052689">
    <property type="term" value="F:carboxylic ester hydrolase activity"/>
    <property type="evidence" value="ECO:0007669"/>
    <property type="project" value="TreeGrafter"/>
</dbReference>
<evidence type="ECO:0000256" key="11">
    <source>
        <dbReference type="ARBA" id="ARBA00048919"/>
    </source>
</evidence>
<dbReference type="PANTHER" id="PTHR46118:SF4">
    <property type="entry name" value="PROTEIN ABHD11"/>
    <property type="match status" value="1"/>
</dbReference>
<evidence type="ECO:0000259" key="12">
    <source>
        <dbReference type="Pfam" id="PF00561"/>
    </source>
</evidence>
<comment type="similarity">
    <text evidence="1">Belongs to the AB hydrolase superfamily.</text>
</comment>
<dbReference type="SUPFAM" id="SSF53474">
    <property type="entry name" value="alpha/beta-Hydrolases"/>
    <property type="match status" value="1"/>
</dbReference>
<dbReference type="AlphaFoldDB" id="A0A0M3HUQ6"/>
<accession>A0A0M3HUQ6</accession>
<evidence type="ECO:0000256" key="4">
    <source>
        <dbReference type="ARBA" id="ARBA00042703"/>
    </source>
</evidence>
<dbReference type="Gene3D" id="3.40.50.1820">
    <property type="entry name" value="alpha/beta hydrolase"/>
    <property type="match status" value="1"/>
</dbReference>
<dbReference type="InterPro" id="IPR000073">
    <property type="entry name" value="AB_hydrolase_1"/>
</dbReference>
<dbReference type="Pfam" id="PF00561">
    <property type="entry name" value="Abhydrolase_1"/>
    <property type="match status" value="1"/>
</dbReference>
<reference evidence="14" key="1">
    <citation type="submission" date="2017-02" db="UniProtKB">
        <authorList>
            <consortium name="WormBaseParasite"/>
        </authorList>
    </citation>
    <scope>IDENTIFICATION</scope>
</reference>
<evidence type="ECO:0000256" key="2">
    <source>
        <dbReference type="ARBA" id="ARBA00022801"/>
    </source>
</evidence>
<dbReference type="PANTHER" id="PTHR46118">
    <property type="entry name" value="PROTEIN ABHD11"/>
    <property type="match status" value="1"/>
</dbReference>
<comment type="catalytic activity">
    <reaction evidence="5">
        <text>a 1,2-diacyl-sn-glycerol + H2O = a 2-acylglycerol + a fatty acid + H(+)</text>
        <dbReference type="Rhea" id="RHEA:33275"/>
        <dbReference type="ChEBI" id="CHEBI:15377"/>
        <dbReference type="ChEBI" id="CHEBI:15378"/>
        <dbReference type="ChEBI" id="CHEBI:17389"/>
        <dbReference type="ChEBI" id="CHEBI:17815"/>
        <dbReference type="ChEBI" id="CHEBI:28868"/>
        <dbReference type="EC" id="3.1.1.116"/>
    </reaction>
</comment>
<comment type="catalytic activity">
    <reaction evidence="10">
        <text>1-octadecanoyl-2-(9Z-octadecenoyl)-sn-glycerol + H2O = 2-(9Z-octadecenoyl)-glycerol + octadecanoate + H(+)</text>
        <dbReference type="Rhea" id="RHEA:77103"/>
        <dbReference type="ChEBI" id="CHEBI:15377"/>
        <dbReference type="ChEBI" id="CHEBI:15378"/>
        <dbReference type="ChEBI" id="CHEBI:25629"/>
        <dbReference type="ChEBI" id="CHEBI:73990"/>
        <dbReference type="ChEBI" id="CHEBI:75468"/>
    </reaction>
</comment>
<keyword evidence="13" id="KW-1185">Reference proteome</keyword>
<dbReference type="Proteomes" id="UP000036681">
    <property type="component" value="Unplaced"/>
</dbReference>
<evidence type="ECO:0000256" key="9">
    <source>
        <dbReference type="ARBA" id="ARBA00048504"/>
    </source>
</evidence>
<name>A0A0M3HUQ6_ASCLU</name>
<evidence type="ECO:0000313" key="13">
    <source>
        <dbReference type="Proteomes" id="UP000036681"/>
    </source>
</evidence>
<keyword evidence="2" id="KW-0378">Hydrolase</keyword>
<sequence length="342" mass="39146">LKDDYCFTISLRVATVGYVAREGWWRRERDNVQFLRMRCATLAFRCAKHQLGLPLTRFASTSSSVVTKLAYDKYMDEYDYGPELSVPLVMVHGLFGHKENWRSLAKALQQRLGNTVFALDLRNHGDSPWTESMSYEEMANDVKYFLDEVVPAETDGRHTRVHLLGHSMGGKTAMQVALAKGAEQRLESLIVEDIAPKPYDTASHHNFPKYIETMKKANLTGSRGEISLYLSQVVHDVPTRQFLLTNLERTDSGYKWKFNLDALLANMEHICGFNMPQNAIFQRKCLFISGSLSTYVVPEEYPTILERFPKAEFSVIEGASHWIHADKPYPFMEKVVEFIESV</sequence>
<feature type="domain" description="AB hydrolase-1" evidence="12">
    <location>
        <begin position="87"/>
        <end position="328"/>
    </location>
</feature>
<evidence type="ECO:0000256" key="5">
    <source>
        <dbReference type="ARBA" id="ARBA00043667"/>
    </source>
</evidence>
<dbReference type="GO" id="GO:0005739">
    <property type="term" value="C:mitochondrion"/>
    <property type="evidence" value="ECO:0007669"/>
    <property type="project" value="TreeGrafter"/>
</dbReference>
<organism evidence="13 14">
    <name type="scientific">Ascaris lumbricoides</name>
    <name type="common">Giant roundworm</name>
    <dbReference type="NCBI Taxonomy" id="6252"/>
    <lineage>
        <taxon>Eukaryota</taxon>
        <taxon>Metazoa</taxon>
        <taxon>Ecdysozoa</taxon>
        <taxon>Nematoda</taxon>
        <taxon>Chromadorea</taxon>
        <taxon>Rhabditida</taxon>
        <taxon>Spirurina</taxon>
        <taxon>Ascaridomorpha</taxon>
        <taxon>Ascaridoidea</taxon>
        <taxon>Ascarididae</taxon>
        <taxon>Ascaris</taxon>
    </lineage>
</organism>
<proteinExistence type="inferred from homology"/>
<dbReference type="WBParaSite" id="ALUE_0000656301-mRNA-1">
    <property type="protein sequence ID" value="ALUE_0000656301-mRNA-1"/>
    <property type="gene ID" value="ALUE_0000656301"/>
</dbReference>
<evidence type="ECO:0000256" key="8">
    <source>
        <dbReference type="ARBA" id="ARBA00048283"/>
    </source>
</evidence>
<evidence type="ECO:0000256" key="6">
    <source>
        <dbReference type="ARBA" id="ARBA00043742"/>
    </source>
</evidence>
<protein>
    <recommendedName>
        <fullName evidence="7">sn-1-specific diacylglycerol lipase ABHD11</fullName>
        <ecNumber evidence="3">3.1.1.116</ecNumber>
    </recommendedName>
    <alternativeName>
        <fullName evidence="4">Alpha/beta hydrolase domain-containing protein 11</fullName>
    </alternativeName>
</protein>
<comment type="catalytic activity">
    <reaction evidence="9">
        <text>1,2-didecanoylglycerol + H2O = decanoylglycerol + decanoate + H(+)</text>
        <dbReference type="Rhea" id="RHEA:48596"/>
        <dbReference type="ChEBI" id="CHEBI:11152"/>
        <dbReference type="ChEBI" id="CHEBI:15377"/>
        <dbReference type="ChEBI" id="CHEBI:15378"/>
        <dbReference type="ChEBI" id="CHEBI:27689"/>
        <dbReference type="ChEBI" id="CHEBI:90605"/>
    </reaction>
</comment>
<comment type="catalytic activity">
    <reaction evidence="11">
        <text>1-octadecanoyl-2-(5Z,8Z,11Z,14Z-eicosatetraenoyl)-sn-glycerol + H2O = 2-(5Z,8Z,11Z,14Z-eicosatetraenoyl)-glycerol + octadecanoate + H(+)</text>
        <dbReference type="Rhea" id="RHEA:38507"/>
        <dbReference type="ChEBI" id="CHEBI:15377"/>
        <dbReference type="ChEBI" id="CHEBI:15378"/>
        <dbReference type="ChEBI" id="CHEBI:25629"/>
        <dbReference type="ChEBI" id="CHEBI:52392"/>
        <dbReference type="ChEBI" id="CHEBI:75728"/>
    </reaction>
</comment>
<evidence type="ECO:0000256" key="7">
    <source>
        <dbReference type="ARBA" id="ARBA00044064"/>
    </source>
</evidence>
<evidence type="ECO:0000256" key="1">
    <source>
        <dbReference type="ARBA" id="ARBA00008645"/>
    </source>
</evidence>
<dbReference type="EC" id="3.1.1.116" evidence="3"/>
<comment type="catalytic activity">
    <reaction evidence="6">
        <text>a 1,3-diacyl-sn-glycerol + H2O = a 1-acyl-sn-glycerol + a fatty acid + H(+)</text>
        <dbReference type="Rhea" id="RHEA:38503"/>
        <dbReference type="ChEBI" id="CHEBI:15377"/>
        <dbReference type="ChEBI" id="CHEBI:15378"/>
        <dbReference type="ChEBI" id="CHEBI:28868"/>
        <dbReference type="ChEBI" id="CHEBI:64683"/>
        <dbReference type="ChEBI" id="CHEBI:77272"/>
    </reaction>
</comment>
<evidence type="ECO:0000256" key="10">
    <source>
        <dbReference type="ARBA" id="ARBA00048513"/>
    </source>
</evidence>